<accession>A0A147K0N4</accession>
<reference evidence="8 9" key="1">
    <citation type="journal article" date="2016" name="Nat. Microbiol.">
        <title>Genomic inference of the metabolism of cosmopolitan subsurface Archaea, Hadesarchaea.</title>
        <authorList>
            <person name="Baker B.J."/>
            <person name="Saw J.H."/>
            <person name="Lind A.E."/>
            <person name="Lazar C.S."/>
            <person name="Hinrichs K.-U."/>
            <person name="Teske A.P."/>
            <person name="Ettema T.J."/>
        </authorList>
    </citation>
    <scope>NUCLEOTIDE SEQUENCE [LARGE SCALE GENOMIC DNA]</scope>
</reference>
<gene>
    <name evidence="8" type="ORF">APZ16_02780</name>
</gene>
<evidence type="ECO:0000313" key="8">
    <source>
        <dbReference type="EMBL" id="KUO42434.1"/>
    </source>
</evidence>
<proteinExistence type="predicted"/>
<evidence type="ECO:0000256" key="6">
    <source>
        <dbReference type="PROSITE-ProRule" id="PRU00409"/>
    </source>
</evidence>
<dbReference type="InterPro" id="IPR013815">
    <property type="entry name" value="ATP_grasp_subdomain_1"/>
</dbReference>
<evidence type="ECO:0000259" key="7">
    <source>
        <dbReference type="PROSITE" id="PS50975"/>
    </source>
</evidence>
<dbReference type="PROSITE" id="PS50975">
    <property type="entry name" value="ATP_GRASP"/>
    <property type="match status" value="1"/>
</dbReference>
<organism evidence="8 9">
    <name type="scientific">Hadarchaeum yellowstonense</name>
    <dbReference type="NCBI Taxonomy" id="1776334"/>
    <lineage>
        <taxon>Archaea</taxon>
        <taxon>Methanobacteriati</taxon>
        <taxon>Candidatus Hadarchaeota</taxon>
        <taxon>Candidatus Hadarchaeia</taxon>
        <taxon>Candidatus Hadarchaeales</taxon>
        <taxon>Candidatus Hadarchaeaceae</taxon>
        <taxon>Candidatus Hadarchaeum</taxon>
    </lineage>
</organism>
<dbReference type="InterPro" id="IPR051538">
    <property type="entry name" value="Acyl-CoA_Synth/Transferase"/>
</dbReference>
<dbReference type="AlphaFoldDB" id="A0A147K0N4"/>
<evidence type="ECO:0000256" key="5">
    <source>
        <dbReference type="ARBA" id="ARBA00022840"/>
    </source>
</evidence>
<dbReference type="FunFam" id="3.30.1490.20:FF:000020">
    <property type="entry name" value="Protein lysine acetyltransferase"/>
    <property type="match status" value="1"/>
</dbReference>
<dbReference type="Gene3D" id="3.30.470.20">
    <property type="entry name" value="ATP-grasp fold, B domain"/>
    <property type="match status" value="1"/>
</dbReference>
<dbReference type="EC" id="6.2.1.13" evidence="2"/>
<evidence type="ECO:0000256" key="1">
    <source>
        <dbReference type="ARBA" id="ARBA00001619"/>
    </source>
</evidence>
<dbReference type="GO" id="GO:0005524">
    <property type="term" value="F:ATP binding"/>
    <property type="evidence" value="ECO:0007669"/>
    <property type="project" value="UniProtKB-UniRule"/>
</dbReference>
<dbReference type="Gene3D" id="3.30.1490.20">
    <property type="entry name" value="ATP-grasp fold, A domain"/>
    <property type="match status" value="1"/>
</dbReference>
<feature type="domain" description="ATP-grasp" evidence="7">
    <location>
        <begin position="29"/>
        <end position="82"/>
    </location>
</feature>
<dbReference type="PANTHER" id="PTHR43334:SF1">
    <property type="entry name" value="3-HYDROXYPROPIONATE--COA LIGASE [ADP-FORMING]"/>
    <property type="match status" value="1"/>
</dbReference>
<keyword evidence="5 6" id="KW-0067">ATP-binding</keyword>
<evidence type="ECO:0000256" key="4">
    <source>
        <dbReference type="ARBA" id="ARBA00022741"/>
    </source>
</evidence>
<dbReference type="STRING" id="1776334.APZ16_02780"/>
<protein>
    <recommendedName>
        <fullName evidence="2">acetate--CoA ligase (ADP-forming)</fullName>
        <ecNumber evidence="2">6.2.1.13</ecNumber>
    </recommendedName>
</protein>
<keyword evidence="4 6" id="KW-0547">Nucleotide-binding</keyword>
<dbReference type="SUPFAM" id="SSF56059">
    <property type="entry name" value="Glutathione synthetase ATP-binding domain-like"/>
    <property type="match status" value="1"/>
</dbReference>
<comment type="catalytic activity">
    <reaction evidence="1">
        <text>acetate + ATP + CoA = acetyl-CoA + ADP + phosphate</text>
        <dbReference type="Rhea" id="RHEA:15081"/>
        <dbReference type="ChEBI" id="CHEBI:30089"/>
        <dbReference type="ChEBI" id="CHEBI:30616"/>
        <dbReference type="ChEBI" id="CHEBI:43474"/>
        <dbReference type="ChEBI" id="CHEBI:57287"/>
        <dbReference type="ChEBI" id="CHEBI:57288"/>
        <dbReference type="ChEBI" id="CHEBI:456216"/>
        <dbReference type="EC" id="6.2.1.13"/>
    </reaction>
</comment>
<sequence length="240" mass="26318">MASQKQKILEILNLAKSENRRELSEIESKRLLEAWGIPVNRTALARDVEEAVKIAREIHYPLVIKIASPDIIHKSDAKGVMVGISSELELRQAFKEIIKNAQTYKPDARILGVTIQEYLPPAREVIVGAVQDPSFGATVMFGLGGIWVEVLKDISFRLAPLTIEEAMEMIKEIKGYPVLAGLRGTPPADIEAVASLIQKVGQLAHEFPEIAEMDLNPVFVYNSGKGAVAVDARIVLGEGK</sequence>
<dbReference type="GO" id="GO:0046872">
    <property type="term" value="F:metal ion binding"/>
    <property type="evidence" value="ECO:0007669"/>
    <property type="project" value="InterPro"/>
</dbReference>
<evidence type="ECO:0000256" key="2">
    <source>
        <dbReference type="ARBA" id="ARBA00012957"/>
    </source>
</evidence>
<dbReference type="Proteomes" id="UP000074294">
    <property type="component" value="Unassembled WGS sequence"/>
</dbReference>
<dbReference type="GO" id="GO:0043758">
    <property type="term" value="F:acetate-CoA ligase (ADP-forming) activity"/>
    <property type="evidence" value="ECO:0007669"/>
    <property type="project" value="UniProtKB-EC"/>
</dbReference>
<dbReference type="InterPro" id="IPR011761">
    <property type="entry name" value="ATP-grasp"/>
</dbReference>
<dbReference type="EMBL" id="LQMQ01000007">
    <property type="protein sequence ID" value="KUO42434.1"/>
    <property type="molecule type" value="Genomic_DNA"/>
</dbReference>
<dbReference type="Pfam" id="PF13549">
    <property type="entry name" value="ATP-grasp_5"/>
    <property type="match status" value="1"/>
</dbReference>
<evidence type="ECO:0000256" key="3">
    <source>
        <dbReference type="ARBA" id="ARBA00022598"/>
    </source>
</evidence>
<dbReference type="PANTHER" id="PTHR43334">
    <property type="entry name" value="ACETATE--COA LIGASE [ADP-FORMING]"/>
    <property type="match status" value="1"/>
</dbReference>
<comment type="caution">
    <text evidence="8">The sequence shown here is derived from an EMBL/GenBank/DDBJ whole genome shotgun (WGS) entry which is preliminary data.</text>
</comment>
<evidence type="ECO:0000313" key="9">
    <source>
        <dbReference type="Proteomes" id="UP000074294"/>
    </source>
</evidence>
<keyword evidence="3" id="KW-0436">Ligase</keyword>
<name>A0A147K0N4_HADYE</name>